<dbReference type="PROSITE" id="PS51257">
    <property type="entry name" value="PROKAR_LIPOPROTEIN"/>
    <property type="match status" value="1"/>
</dbReference>
<feature type="region of interest" description="Disordered" evidence="1">
    <location>
        <begin position="24"/>
        <end position="67"/>
    </location>
</feature>
<dbReference type="eggNOG" id="COG3211">
    <property type="taxonomic scope" value="Bacteria"/>
</dbReference>
<feature type="chain" id="PRO_5003830022" description="DUF839 domain-containing protein" evidence="2">
    <location>
        <begin position="23"/>
        <end position="476"/>
    </location>
</feature>
<dbReference type="PATRIC" id="fig|930169.3.peg.3087"/>
<dbReference type="AlphaFoldDB" id="K0CFG0"/>
<dbReference type="STRING" id="930169.B5T_03126"/>
<dbReference type="OrthoDB" id="9801383at2"/>
<name>K0CFG0_ALCDB</name>
<organism evidence="3 4">
    <name type="scientific">Alcanivorax dieselolei (strain DSM 16502 / CGMCC 1.3690 / MCCC 1A00001 / B-5)</name>
    <name type="common">Alloalcanivorax dieselolei</name>
    <dbReference type="NCBI Taxonomy" id="930169"/>
    <lineage>
        <taxon>Bacteria</taxon>
        <taxon>Pseudomonadati</taxon>
        <taxon>Pseudomonadota</taxon>
        <taxon>Gammaproteobacteria</taxon>
        <taxon>Oceanospirillales</taxon>
        <taxon>Alcanivoracaceae</taxon>
        <taxon>Alloalcanivorax</taxon>
    </lineage>
</organism>
<dbReference type="Proteomes" id="UP000006286">
    <property type="component" value="Chromosome"/>
</dbReference>
<dbReference type="HOGENOM" id="CLU_045986_0_0_6"/>
<feature type="compositionally biased region" description="Gly residues" evidence="1">
    <location>
        <begin position="24"/>
        <end position="41"/>
    </location>
</feature>
<dbReference type="EMBL" id="CP003466">
    <property type="protein sequence ID" value="AFT71393.1"/>
    <property type="molecule type" value="Genomic_DNA"/>
</dbReference>
<gene>
    <name evidence="3" type="ordered locus">B5T_03126</name>
</gene>
<dbReference type="InterPro" id="IPR006311">
    <property type="entry name" value="TAT_signal"/>
</dbReference>
<keyword evidence="2" id="KW-0732">Signal</keyword>
<evidence type="ECO:0000313" key="4">
    <source>
        <dbReference type="Proteomes" id="UP000006286"/>
    </source>
</evidence>
<sequence length="476" mass="50274">MAISRRTLLQMMFVGGGAAALAACGGGSSGSAPEQGGGGGDPVDPGPGEPSPPSPPPQPPARELPLKAGPLANIGPLVDSGVDGILIPEAFSLRLVATAGRQPVAGGLGYLWHWLPDGGAVFPVEDDGGWVYVSNSEFLPGGVGALRFAANGDLLDAYPILQNTRVNCAGGATPWGTWLSCEEIQDGKVYECDPRGTPRLAQSHPAMGLFKHEAAAVDMATSTVIMTEDEGDGRLYRFVSVGKVSAVNGREGLDLDNGTLQVLEVEGYPNGAYIEDLDVARHIQRVSWVDALSPEKPQSKVREDHQNSTGEGAPGTRFKGGEGIWIQYWPEGEQEQVSGFEHPLRAVVFFATKGDNRVWALDLDNELIEVVFDNEQLTVSGEAKFDDVDNLVVSPAGDVVVAEDGDEMRLMVMVPNQPARILLRIPGGGSELTGPAFTADGSRLYFSSQRASAGLTGLLPVGKTYELTVPEAFRMG</sequence>
<dbReference type="KEGG" id="adi:B5T_03126"/>
<reference evidence="3 4" key="1">
    <citation type="journal article" date="2012" name="J. Bacteriol.">
        <title>Complete genome sequence of Alcanivorax dieselolei type strain B5.</title>
        <authorList>
            <person name="Lai Q."/>
            <person name="Li W."/>
            <person name="Shao Z."/>
        </authorList>
    </citation>
    <scope>NUCLEOTIDE SEQUENCE [LARGE SCALE GENOMIC DNA]</scope>
    <source>
        <strain evidence="4">DSM 16502 / CGMCC 1.3690 / B-5</strain>
    </source>
</reference>
<dbReference type="PROSITE" id="PS51318">
    <property type="entry name" value="TAT"/>
    <property type="match status" value="1"/>
</dbReference>
<proteinExistence type="predicted"/>
<dbReference type="PANTHER" id="PTHR35399">
    <property type="entry name" value="SLR8030 PROTEIN"/>
    <property type="match status" value="1"/>
</dbReference>
<feature type="signal peptide" evidence="2">
    <location>
        <begin position="1"/>
        <end position="22"/>
    </location>
</feature>
<accession>K0CFG0</accession>
<dbReference type="SUPFAM" id="SSF63829">
    <property type="entry name" value="Calcium-dependent phosphotriesterase"/>
    <property type="match status" value="1"/>
</dbReference>
<dbReference type="PANTHER" id="PTHR35399:SF2">
    <property type="entry name" value="DUF839 DOMAIN-CONTAINING PROTEIN"/>
    <property type="match status" value="1"/>
</dbReference>
<evidence type="ECO:0000313" key="3">
    <source>
        <dbReference type="EMBL" id="AFT71393.1"/>
    </source>
</evidence>
<feature type="compositionally biased region" description="Pro residues" evidence="1">
    <location>
        <begin position="44"/>
        <end position="62"/>
    </location>
</feature>
<dbReference type="Pfam" id="PF05787">
    <property type="entry name" value="PhoX"/>
    <property type="match status" value="1"/>
</dbReference>
<feature type="compositionally biased region" description="Basic and acidic residues" evidence="1">
    <location>
        <begin position="297"/>
        <end position="306"/>
    </location>
</feature>
<evidence type="ECO:0000256" key="1">
    <source>
        <dbReference type="SAM" id="MobiDB-lite"/>
    </source>
</evidence>
<keyword evidence="4" id="KW-1185">Reference proteome</keyword>
<evidence type="ECO:0008006" key="5">
    <source>
        <dbReference type="Google" id="ProtNLM"/>
    </source>
</evidence>
<evidence type="ECO:0000256" key="2">
    <source>
        <dbReference type="SAM" id="SignalP"/>
    </source>
</evidence>
<feature type="region of interest" description="Disordered" evidence="1">
    <location>
        <begin position="294"/>
        <end position="316"/>
    </location>
</feature>
<protein>
    <recommendedName>
        <fullName evidence="5">DUF839 domain-containing protein</fullName>
    </recommendedName>
</protein>
<dbReference type="InterPro" id="IPR008557">
    <property type="entry name" value="PhoX"/>
</dbReference>